<keyword evidence="1" id="KW-0732">Signal</keyword>
<reference evidence="2 3" key="1">
    <citation type="submission" date="2019-08" db="EMBL/GenBank/DDBJ databases">
        <authorList>
            <person name="Peeters C."/>
        </authorList>
    </citation>
    <scope>NUCLEOTIDE SEQUENCE [LARGE SCALE GENOMIC DNA]</scope>
    <source>
        <strain evidence="2 3">LMG 31118</strain>
    </source>
</reference>
<accession>A0A5E5A2G0</accession>
<dbReference type="AlphaFoldDB" id="A0A5E5A2G0"/>
<evidence type="ECO:0000313" key="3">
    <source>
        <dbReference type="Proteomes" id="UP000414136"/>
    </source>
</evidence>
<feature type="signal peptide" evidence="1">
    <location>
        <begin position="1"/>
        <end position="18"/>
    </location>
</feature>
<sequence length="344" mass="37992">MRIPLLLSLCCVASSVNALGVGVNMENLEMHYEIAAMSPAWGSVVHQYKSRNTYKNALGVGWCNAIHLKTAKEEKHIDIETRAVVAKDSVTIENCGTRQQFGDAIRFEPDRATRTKLVGTTLQTLARNGADILLTSPETFATVKISRTGIEVRHPGFSVGVQTYDWSGKLVSVAGMAVETDAAGRVVKLMAPDAQGVTFIYDGAHLAKIQGPGGTAANYAFEGDQLSELDNAWRKRYAFTYSDRFNLQSIVYPDQTRFTFFYDETRDVVTGFLNRNGCMETYSQIAGQDADHYKAQSTLVCDGKKMQERTVTLVFGKNGYLADRRDVTLDDKGEVLNNISYPAH</sequence>
<organism evidence="2 3">
    <name type="scientific">Pandoraea captiosa</name>
    <dbReference type="NCBI Taxonomy" id="2508302"/>
    <lineage>
        <taxon>Bacteria</taxon>
        <taxon>Pseudomonadati</taxon>
        <taxon>Pseudomonadota</taxon>
        <taxon>Betaproteobacteria</taxon>
        <taxon>Burkholderiales</taxon>
        <taxon>Burkholderiaceae</taxon>
        <taxon>Pandoraea</taxon>
    </lineage>
</organism>
<gene>
    <name evidence="2" type="ORF">PCA31118_02415</name>
</gene>
<dbReference type="Proteomes" id="UP000414136">
    <property type="component" value="Unassembled WGS sequence"/>
</dbReference>
<protein>
    <submittedName>
        <fullName evidence="2">Uncharacterized protein</fullName>
    </submittedName>
</protein>
<proteinExistence type="predicted"/>
<dbReference type="EMBL" id="CABPSQ010000003">
    <property type="protein sequence ID" value="VVE66952.1"/>
    <property type="molecule type" value="Genomic_DNA"/>
</dbReference>
<evidence type="ECO:0000256" key="1">
    <source>
        <dbReference type="SAM" id="SignalP"/>
    </source>
</evidence>
<keyword evidence="3" id="KW-1185">Reference proteome</keyword>
<name>A0A5E5A2G0_9BURK</name>
<evidence type="ECO:0000313" key="2">
    <source>
        <dbReference type="EMBL" id="VVE66952.1"/>
    </source>
</evidence>
<feature type="chain" id="PRO_5023148429" evidence="1">
    <location>
        <begin position="19"/>
        <end position="344"/>
    </location>
</feature>